<dbReference type="PROSITE" id="PS00012">
    <property type="entry name" value="PHOSPHOPANTETHEINE"/>
    <property type="match status" value="1"/>
</dbReference>
<dbReference type="PANTHER" id="PTHR45527:SF1">
    <property type="entry name" value="FATTY ACID SYNTHASE"/>
    <property type="match status" value="1"/>
</dbReference>
<dbReference type="PROSITE" id="PS00455">
    <property type="entry name" value="AMP_BINDING"/>
    <property type="match status" value="1"/>
</dbReference>
<dbReference type="PANTHER" id="PTHR45527">
    <property type="entry name" value="NONRIBOSOMAL PEPTIDE SYNTHETASE"/>
    <property type="match status" value="1"/>
</dbReference>
<dbReference type="NCBIfam" id="TIGR01733">
    <property type="entry name" value="AA-adenyl-dom"/>
    <property type="match status" value="1"/>
</dbReference>
<accession>A0ABX0YA81</accession>
<evidence type="ECO:0000313" key="6">
    <source>
        <dbReference type="Proteomes" id="UP000722989"/>
    </source>
</evidence>
<evidence type="ECO:0000313" key="5">
    <source>
        <dbReference type="EMBL" id="NJC74318.1"/>
    </source>
</evidence>
<dbReference type="SUPFAM" id="SSF47336">
    <property type="entry name" value="ACP-like"/>
    <property type="match status" value="1"/>
</dbReference>
<feature type="region of interest" description="Disordered" evidence="3">
    <location>
        <begin position="499"/>
        <end position="521"/>
    </location>
</feature>
<dbReference type="EMBL" id="JAATVY010000064">
    <property type="protein sequence ID" value="NJC74318.1"/>
    <property type="molecule type" value="Genomic_DNA"/>
</dbReference>
<dbReference type="Gene3D" id="2.30.38.10">
    <property type="entry name" value="Luciferase, Domain 3"/>
    <property type="match status" value="1"/>
</dbReference>
<reference evidence="5 6" key="1">
    <citation type="submission" date="2020-03" db="EMBL/GenBank/DDBJ databases">
        <title>WGS of the type strain of Planosporangium spp.</title>
        <authorList>
            <person name="Thawai C."/>
        </authorList>
    </citation>
    <scope>NUCLEOTIDE SEQUENCE [LARGE SCALE GENOMIC DNA]</scope>
    <source>
        <strain evidence="5 6">TBRC 5610</strain>
    </source>
</reference>
<dbReference type="InterPro" id="IPR045851">
    <property type="entry name" value="AMP-bd_C_sf"/>
</dbReference>
<evidence type="ECO:0000256" key="3">
    <source>
        <dbReference type="SAM" id="MobiDB-lite"/>
    </source>
</evidence>
<keyword evidence="2" id="KW-0597">Phosphoprotein</keyword>
<gene>
    <name evidence="5" type="ORF">HC031_32090</name>
</gene>
<feature type="domain" description="Carrier" evidence="4">
    <location>
        <begin position="520"/>
        <end position="595"/>
    </location>
</feature>
<dbReference type="CDD" id="cd17652">
    <property type="entry name" value="A_NRPS_CmdD_like"/>
    <property type="match status" value="1"/>
</dbReference>
<keyword evidence="1" id="KW-0596">Phosphopantetheine</keyword>
<dbReference type="Gene3D" id="1.10.1200.10">
    <property type="entry name" value="ACP-like"/>
    <property type="match status" value="1"/>
</dbReference>
<dbReference type="InterPro" id="IPR020845">
    <property type="entry name" value="AMP-binding_CS"/>
</dbReference>
<evidence type="ECO:0000259" key="4">
    <source>
        <dbReference type="PROSITE" id="PS50075"/>
    </source>
</evidence>
<evidence type="ECO:0000256" key="2">
    <source>
        <dbReference type="ARBA" id="ARBA00022553"/>
    </source>
</evidence>
<dbReference type="Pfam" id="PF00501">
    <property type="entry name" value="AMP-binding"/>
    <property type="match status" value="1"/>
</dbReference>
<dbReference type="PROSITE" id="PS50075">
    <property type="entry name" value="CARRIER"/>
    <property type="match status" value="1"/>
</dbReference>
<comment type="caution">
    <text evidence="5">The sequence shown here is derived from an EMBL/GenBank/DDBJ whole genome shotgun (WGS) entry which is preliminary data.</text>
</comment>
<dbReference type="Proteomes" id="UP000722989">
    <property type="component" value="Unassembled WGS sequence"/>
</dbReference>
<keyword evidence="6" id="KW-1185">Reference proteome</keyword>
<feature type="non-terminal residue" evidence="5">
    <location>
        <position position="1"/>
    </location>
</feature>
<dbReference type="InterPro" id="IPR036736">
    <property type="entry name" value="ACP-like_sf"/>
</dbReference>
<proteinExistence type="predicted"/>
<dbReference type="InterPro" id="IPR025110">
    <property type="entry name" value="AMP-bd_C"/>
</dbReference>
<organism evidence="5 6">
    <name type="scientific">Planosporangium thailandense</name>
    <dbReference type="NCBI Taxonomy" id="765197"/>
    <lineage>
        <taxon>Bacteria</taxon>
        <taxon>Bacillati</taxon>
        <taxon>Actinomycetota</taxon>
        <taxon>Actinomycetes</taxon>
        <taxon>Micromonosporales</taxon>
        <taxon>Micromonosporaceae</taxon>
        <taxon>Planosporangium</taxon>
    </lineage>
</organism>
<dbReference type="InterPro" id="IPR010071">
    <property type="entry name" value="AA_adenyl_dom"/>
</dbReference>
<dbReference type="InterPro" id="IPR009081">
    <property type="entry name" value="PP-bd_ACP"/>
</dbReference>
<dbReference type="Gene3D" id="3.40.50.980">
    <property type="match status" value="2"/>
</dbReference>
<dbReference type="InterPro" id="IPR020459">
    <property type="entry name" value="AMP-binding"/>
</dbReference>
<sequence>VTPATLPELFEAQVARTPDAPALVSGDTDLSFADVDAWANRLARFLIDLGVGPERPVGLVLSRSVELVVAELAVTKAGGAFVPVDPEYPADRIRFMLADSRPAVVLTARALASRVPPVDGVRVVALDEPGVLAAVAALPYTAVTDEDRLAPLGVDHTAYVIYTSGSTGRPKGVVVTHRGLASFAAAETERYQVGAGDRVLAFSSPSFDASVLELCAALPSGAALVVPPAGPLLGEHLVKVLDEYRVTHALIPPAALATVDPSVAEGGLPDFRTVIVGGDACGADLVDRWAPGRRMINSYGPTEATVVATWSRPLAAGSGVPPIGEPILNTRAYVLDDRLRPVPAGVAGELYVAGIGLARGYLDRPGLTAARFVANPYDAPGERMYRTGDVVRWRADGQLEFLGRADDQVKIRGFRIEPGEIGSVLHEHPGVAEAVVVAREDQPGTKRLVAYLVPADEGIDEGIDTAAVRAFLVSRLPAYMVPQAYVVLDALPLSPNGKLDRRALPAPDPATAGDVGRYEPPRTDTERALAGIWADVLECDRVGIHDNFFDLGGDSVRSLHIASRIKDAFDIGLTPREVLVTRTVSALAELVEEKILRELERVAFGDGNRDDL</sequence>
<dbReference type="InterPro" id="IPR006162">
    <property type="entry name" value="Ppantetheine_attach_site"/>
</dbReference>
<dbReference type="Gene3D" id="3.30.300.30">
    <property type="match status" value="1"/>
</dbReference>
<dbReference type="PRINTS" id="PR00154">
    <property type="entry name" value="AMPBINDING"/>
</dbReference>
<dbReference type="SUPFAM" id="SSF56801">
    <property type="entry name" value="Acetyl-CoA synthetase-like"/>
    <property type="match status" value="1"/>
</dbReference>
<name>A0ABX0YA81_9ACTN</name>
<protein>
    <submittedName>
        <fullName evidence="5">Amino acid adenylation domain-containing protein</fullName>
    </submittedName>
</protein>
<dbReference type="Pfam" id="PF13193">
    <property type="entry name" value="AMP-binding_C"/>
    <property type="match status" value="1"/>
</dbReference>
<dbReference type="InterPro" id="IPR000873">
    <property type="entry name" value="AMP-dep_synth/lig_dom"/>
</dbReference>
<dbReference type="RefSeq" id="WP_167929217.1">
    <property type="nucleotide sequence ID" value="NZ_JAATVY010000064.1"/>
</dbReference>
<evidence type="ECO:0000256" key="1">
    <source>
        <dbReference type="ARBA" id="ARBA00022450"/>
    </source>
</evidence>
<dbReference type="Pfam" id="PF00550">
    <property type="entry name" value="PP-binding"/>
    <property type="match status" value="1"/>
</dbReference>